<name>A0AAF3FQH7_9BILA</name>
<dbReference type="WBParaSite" id="MBELARI_LOCUS900">
    <property type="protein sequence ID" value="MBELARI_LOCUS900"/>
    <property type="gene ID" value="MBELARI_LOCUS900"/>
</dbReference>
<evidence type="ECO:0000313" key="3">
    <source>
        <dbReference type="WBParaSite" id="MBELARI_LOCUS900"/>
    </source>
</evidence>
<dbReference type="GO" id="GO:0005524">
    <property type="term" value="F:ATP binding"/>
    <property type="evidence" value="ECO:0007669"/>
    <property type="project" value="InterPro"/>
</dbReference>
<sequence length="228" mass="26411">MNLGVLVLERLANGSMERIVFSPDWIYSDHTIYRWCSNILKGLTYLHSINVIHADIKLSNLMLDSNFVAKIGDFDLSLLDEVSGRSEKTVGTDRTRAPELWIDNHVSRKIDVWSFGVVLWELIGRKWCFGQESYILIELSQKGKLEPPKFQFNHPLCDFITLCNIPSRIARPTSKIVFKFLLELIETESVNFMMRSFTPETCRDAVELIEEKDMMISMGLNLFPFFSY</sequence>
<dbReference type="GO" id="GO:0004674">
    <property type="term" value="F:protein serine/threonine kinase activity"/>
    <property type="evidence" value="ECO:0007669"/>
    <property type="project" value="TreeGrafter"/>
</dbReference>
<keyword evidence="2" id="KW-1185">Reference proteome</keyword>
<dbReference type="InterPro" id="IPR008271">
    <property type="entry name" value="Ser/Thr_kinase_AS"/>
</dbReference>
<dbReference type="PANTHER" id="PTHR44329">
    <property type="entry name" value="SERINE/THREONINE-PROTEIN KINASE TNNI3K-RELATED"/>
    <property type="match status" value="1"/>
</dbReference>
<dbReference type="Gene3D" id="1.10.510.10">
    <property type="entry name" value="Transferase(Phosphotransferase) domain 1"/>
    <property type="match status" value="1"/>
</dbReference>
<dbReference type="SMART" id="SM00220">
    <property type="entry name" value="S_TKc"/>
    <property type="match status" value="1"/>
</dbReference>
<evidence type="ECO:0000259" key="1">
    <source>
        <dbReference type="PROSITE" id="PS50011"/>
    </source>
</evidence>
<proteinExistence type="predicted"/>
<organism evidence="2 3">
    <name type="scientific">Mesorhabditis belari</name>
    <dbReference type="NCBI Taxonomy" id="2138241"/>
    <lineage>
        <taxon>Eukaryota</taxon>
        <taxon>Metazoa</taxon>
        <taxon>Ecdysozoa</taxon>
        <taxon>Nematoda</taxon>
        <taxon>Chromadorea</taxon>
        <taxon>Rhabditida</taxon>
        <taxon>Rhabditina</taxon>
        <taxon>Rhabditomorpha</taxon>
        <taxon>Rhabditoidea</taxon>
        <taxon>Rhabditidae</taxon>
        <taxon>Mesorhabditinae</taxon>
        <taxon>Mesorhabditis</taxon>
    </lineage>
</organism>
<accession>A0AAF3FQH7</accession>
<dbReference type="InterPro" id="IPR051681">
    <property type="entry name" value="Ser/Thr_Kinases-Pseudokinases"/>
</dbReference>
<dbReference type="AlphaFoldDB" id="A0AAF3FQH7"/>
<dbReference type="Proteomes" id="UP000887575">
    <property type="component" value="Unassembled WGS sequence"/>
</dbReference>
<dbReference type="PROSITE" id="PS00108">
    <property type="entry name" value="PROTEIN_KINASE_ST"/>
    <property type="match status" value="1"/>
</dbReference>
<dbReference type="SUPFAM" id="SSF56112">
    <property type="entry name" value="Protein kinase-like (PK-like)"/>
    <property type="match status" value="1"/>
</dbReference>
<dbReference type="InterPro" id="IPR011009">
    <property type="entry name" value="Kinase-like_dom_sf"/>
</dbReference>
<dbReference type="PROSITE" id="PS50011">
    <property type="entry name" value="PROTEIN_KINASE_DOM"/>
    <property type="match status" value="1"/>
</dbReference>
<dbReference type="Pfam" id="PF00069">
    <property type="entry name" value="Pkinase"/>
    <property type="match status" value="1"/>
</dbReference>
<protein>
    <recommendedName>
        <fullName evidence="1">Protein kinase domain-containing protein</fullName>
    </recommendedName>
</protein>
<feature type="domain" description="Protein kinase" evidence="1">
    <location>
        <begin position="1"/>
        <end position="185"/>
    </location>
</feature>
<reference evidence="3" key="1">
    <citation type="submission" date="2024-02" db="UniProtKB">
        <authorList>
            <consortium name="WormBaseParasite"/>
        </authorList>
    </citation>
    <scope>IDENTIFICATION</scope>
</reference>
<evidence type="ECO:0000313" key="2">
    <source>
        <dbReference type="Proteomes" id="UP000887575"/>
    </source>
</evidence>
<dbReference type="InterPro" id="IPR000719">
    <property type="entry name" value="Prot_kinase_dom"/>
</dbReference>